<evidence type="ECO:0000256" key="4">
    <source>
        <dbReference type="ARBA" id="ARBA00013068"/>
    </source>
</evidence>
<proteinExistence type="inferred from homology"/>
<dbReference type="FunFam" id="3.20.20.70:FF:000140">
    <property type="entry name" value="Fructose-bisphosphate aldolase"/>
    <property type="match status" value="1"/>
</dbReference>
<dbReference type="Gene3D" id="3.20.20.70">
    <property type="entry name" value="Aldolase class I"/>
    <property type="match status" value="1"/>
</dbReference>
<sequence length="394" mass="41796">MLPLLSSSLVSLLHPYITGDYLTGEMASELASIAERLAAPGKGILASDESTGTIGKRLEKAGLPNTEDIRRAYRELLYTTPGLGQYISGVIMFKETLHQATSDGRRFTEVLQQEGILPGIKVDEGLAPLPGGGEGETFTRGLEGLREACGEYVRAGARFAKWRATLKVTDQLPSPAAVQRNAEDLAAYAKICQDCGLVPIVEPELLIDGDHSQERFAAASQQVLSAVVSCLLSSGVALEGCLLKPQMVLPGADATGGGAGPEQVARATVEVMRRVIPPALPGILFLSGGQSEEQATANLDAINRHARQVGRCPWALSFSFGRALQASVLKLWSADRTSVAPAQHLALQLARVNSEAALGRYAGGQEGGQPHPSRLSAESLRENFRGWGGQQPPK</sequence>
<evidence type="ECO:0000256" key="5">
    <source>
        <dbReference type="ARBA" id="ARBA00023152"/>
    </source>
</evidence>
<dbReference type="InterPro" id="IPR000741">
    <property type="entry name" value="FBA_I"/>
</dbReference>
<evidence type="ECO:0000313" key="7">
    <source>
        <dbReference type="EMBL" id="GFR50055.1"/>
    </source>
</evidence>
<dbReference type="EMBL" id="BMAR01000035">
    <property type="protein sequence ID" value="GFR50055.1"/>
    <property type="molecule type" value="Genomic_DNA"/>
</dbReference>
<name>A0AAD3DXX1_9CHLO</name>
<dbReference type="PANTHER" id="PTHR11627">
    <property type="entry name" value="FRUCTOSE-BISPHOSPHATE ALDOLASE"/>
    <property type="match status" value="1"/>
</dbReference>
<protein>
    <recommendedName>
        <fullName evidence="4">fructose-bisphosphate aldolase</fullName>
        <ecNumber evidence="4">4.1.2.13</ecNumber>
    </recommendedName>
</protein>
<dbReference type="GO" id="GO:0006096">
    <property type="term" value="P:glycolytic process"/>
    <property type="evidence" value="ECO:0007669"/>
    <property type="project" value="UniProtKB-KW"/>
</dbReference>
<gene>
    <name evidence="7" type="ORF">Agub_g12196</name>
</gene>
<dbReference type="EC" id="4.1.2.13" evidence="4"/>
<evidence type="ECO:0000256" key="2">
    <source>
        <dbReference type="ARBA" id="ARBA00004714"/>
    </source>
</evidence>
<dbReference type="GO" id="GO:0004332">
    <property type="term" value="F:fructose-bisphosphate aldolase activity"/>
    <property type="evidence" value="ECO:0007669"/>
    <property type="project" value="UniProtKB-EC"/>
</dbReference>
<reference evidence="7 8" key="1">
    <citation type="journal article" date="2021" name="Sci. Rep.">
        <title>Genome sequencing of the multicellular alga Astrephomene provides insights into convergent evolution of germ-soma differentiation.</title>
        <authorList>
            <person name="Yamashita S."/>
            <person name="Yamamoto K."/>
            <person name="Matsuzaki R."/>
            <person name="Suzuki S."/>
            <person name="Yamaguchi H."/>
            <person name="Hirooka S."/>
            <person name="Minakuchi Y."/>
            <person name="Miyagishima S."/>
            <person name="Kawachi M."/>
            <person name="Toyoda A."/>
            <person name="Nozaki H."/>
        </authorList>
    </citation>
    <scope>NUCLEOTIDE SEQUENCE [LARGE SCALE GENOMIC DNA]</scope>
    <source>
        <strain evidence="7 8">NIES-4017</strain>
    </source>
</reference>
<dbReference type="InterPro" id="IPR013785">
    <property type="entry name" value="Aldolase_TIM"/>
</dbReference>
<dbReference type="NCBIfam" id="NF033379">
    <property type="entry name" value="FrucBisAld_I"/>
    <property type="match status" value="1"/>
</dbReference>
<evidence type="ECO:0000256" key="3">
    <source>
        <dbReference type="ARBA" id="ARBA00010387"/>
    </source>
</evidence>
<keyword evidence="5" id="KW-0324">Glycolysis</keyword>
<keyword evidence="8" id="KW-1185">Reference proteome</keyword>
<evidence type="ECO:0000256" key="1">
    <source>
        <dbReference type="ARBA" id="ARBA00000441"/>
    </source>
</evidence>
<accession>A0AAD3DXX1</accession>
<keyword evidence="6" id="KW-0456">Lyase</keyword>
<dbReference type="SUPFAM" id="SSF51569">
    <property type="entry name" value="Aldolase"/>
    <property type="match status" value="1"/>
</dbReference>
<evidence type="ECO:0000256" key="6">
    <source>
        <dbReference type="ARBA" id="ARBA00023239"/>
    </source>
</evidence>
<dbReference type="AlphaFoldDB" id="A0AAD3DXX1"/>
<dbReference type="Proteomes" id="UP001054857">
    <property type="component" value="Unassembled WGS sequence"/>
</dbReference>
<dbReference type="Pfam" id="PF00274">
    <property type="entry name" value="Glycolytic"/>
    <property type="match status" value="1"/>
</dbReference>
<comment type="caution">
    <text evidence="7">The sequence shown here is derived from an EMBL/GenBank/DDBJ whole genome shotgun (WGS) entry which is preliminary data.</text>
</comment>
<comment type="pathway">
    <text evidence="2">Carbohydrate degradation; glycolysis; D-glyceraldehyde 3-phosphate and glycerone phosphate from D-glucose: step 4/4.</text>
</comment>
<organism evidence="7 8">
    <name type="scientific">Astrephomene gubernaculifera</name>
    <dbReference type="NCBI Taxonomy" id="47775"/>
    <lineage>
        <taxon>Eukaryota</taxon>
        <taxon>Viridiplantae</taxon>
        <taxon>Chlorophyta</taxon>
        <taxon>core chlorophytes</taxon>
        <taxon>Chlorophyceae</taxon>
        <taxon>CS clade</taxon>
        <taxon>Chlamydomonadales</taxon>
        <taxon>Astrephomenaceae</taxon>
        <taxon>Astrephomene</taxon>
    </lineage>
</organism>
<comment type="similarity">
    <text evidence="3">Belongs to the class I fructose-bisphosphate aldolase family.</text>
</comment>
<comment type="catalytic activity">
    <reaction evidence="1">
        <text>beta-D-fructose 1,6-bisphosphate = D-glyceraldehyde 3-phosphate + dihydroxyacetone phosphate</text>
        <dbReference type="Rhea" id="RHEA:14729"/>
        <dbReference type="ChEBI" id="CHEBI:32966"/>
        <dbReference type="ChEBI" id="CHEBI:57642"/>
        <dbReference type="ChEBI" id="CHEBI:59776"/>
        <dbReference type="EC" id="4.1.2.13"/>
    </reaction>
</comment>
<evidence type="ECO:0000313" key="8">
    <source>
        <dbReference type="Proteomes" id="UP001054857"/>
    </source>
</evidence>